<proteinExistence type="predicted"/>
<name>A0A679I4Y0_9RHOO</name>
<dbReference type="AlphaFoldDB" id="A0A679I4Y0"/>
<accession>A0A679I4Y0</accession>
<organism evidence="1 2">
    <name type="scientific">Fluviibacter phosphoraccumulans</name>
    <dbReference type="NCBI Taxonomy" id="1751046"/>
    <lineage>
        <taxon>Bacteria</taxon>
        <taxon>Pseudomonadati</taxon>
        <taxon>Pseudomonadota</taxon>
        <taxon>Betaproteobacteria</taxon>
        <taxon>Rhodocyclales</taxon>
        <taxon>Fluviibacteraceae</taxon>
        <taxon>Fluviibacter</taxon>
    </lineage>
</organism>
<protein>
    <submittedName>
        <fullName evidence="1">Uncharacterized protein</fullName>
    </submittedName>
</protein>
<gene>
    <name evidence="1" type="ORF">ICHIAU1_13720</name>
</gene>
<evidence type="ECO:0000313" key="2">
    <source>
        <dbReference type="Proteomes" id="UP000463961"/>
    </source>
</evidence>
<dbReference type="Proteomes" id="UP000463961">
    <property type="component" value="Chromosome"/>
</dbReference>
<reference evidence="2" key="1">
    <citation type="submission" date="2020-01" db="EMBL/GenBank/DDBJ databases">
        <title>Phosphoaccumulans saitamaens gen. nov., sp. nov., a polyphosphate accumulating bacterium isolated from surface river water.</title>
        <authorList>
            <person name="Watanabe K."/>
            <person name="Suda W."/>
        </authorList>
    </citation>
    <scope>NUCLEOTIDE SEQUENCE [LARGE SCALE GENOMIC DNA]</scope>
    <source>
        <strain evidence="2">ICHIAU1</strain>
    </source>
</reference>
<evidence type="ECO:0000313" key="1">
    <source>
        <dbReference type="EMBL" id="BBU69089.1"/>
    </source>
</evidence>
<keyword evidence="2" id="KW-1185">Reference proteome</keyword>
<dbReference type="EMBL" id="AP022345">
    <property type="protein sequence ID" value="BBU69089.1"/>
    <property type="molecule type" value="Genomic_DNA"/>
</dbReference>
<sequence>MKPRYVRVEPPEWLKEGSGGDGYVSITSEVIPVGSCARLSSTSFWGSEKEQLVLSLASNGFKNKLDKLEVPIATFDGRENLAECTSLSTSPLQIVPLTVLGSRTLLNPGKLSLTLTVKSSNDSQSDYVGSAKLLLGAVTLIGTGGASGLVTGASVAVGNSVLSDTEAKANKMMKGMTDSKVPVALNWGDLRSGLKVIEIPVYRADQSFGDVTDKKIHQLQADPKADKIQLFTVKLEFSYFRTLFYPNVEDLAYLRAHENMSADRILNYHAPGSNLNFMQILNNASPSLVRIVSNASGVELTRACAQGFEMLKHSGLNNPDIAIVMKSFIDESRGNSAWYADNGLVKACFSQAPKVEGFLEMIYGRAGSQ</sequence>